<keyword evidence="19" id="KW-1185">Reference proteome</keyword>
<dbReference type="GO" id="GO:0006629">
    <property type="term" value="P:lipid metabolic process"/>
    <property type="evidence" value="ECO:0007669"/>
    <property type="project" value="UniProtKB-KW"/>
</dbReference>
<dbReference type="Pfam" id="PF17450">
    <property type="entry name" value="Melibiase_2_C"/>
    <property type="match status" value="1"/>
</dbReference>
<dbReference type="GO" id="GO:0004557">
    <property type="term" value="F:alpha-galactosidase activity"/>
    <property type="evidence" value="ECO:0007669"/>
    <property type="project" value="TreeGrafter"/>
</dbReference>
<dbReference type="SMART" id="SM00891">
    <property type="entry name" value="ERCC4"/>
    <property type="match status" value="1"/>
</dbReference>
<evidence type="ECO:0000256" key="15">
    <source>
        <dbReference type="ARBA" id="ARBA00023295"/>
    </source>
</evidence>
<keyword evidence="13" id="KW-0458">Lysosome</keyword>
<name>A0A401S6S8_CHIPU</name>
<dbReference type="FunFam" id="1.10.150.670:FF:000002">
    <property type="entry name" value="Crossover junction endonuclease EME1"/>
    <property type="match status" value="1"/>
</dbReference>
<dbReference type="CDD" id="cd14792">
    <property type="entry name" value="GH27"/>
    <property type="match status" value="1"/>
</dbReference>
<evidence type="ECO:0000256" key="7">
    <source>
        <dbReference type="ARBA" id="ARBA00022801"/>
    </source>
</evidence>
<dbReference type="PANTHER" id="PTHR11452:SF93">
    <property type="entry name" value="ALPHA-GALACTOSIDASE"/>
    <property type="match status" value="1"/>
</dbReference>
<dbReference type="GO" id="GO:0004518">
    <property type="term" value="F:nuclease activity"/>
    <property type="evidence" value="ECO:0007669"/>
    <property type="project" value="InterPro"/>
</dbReference>
<dbReference type="SUPFAM" id="SSF51011">
    <property type="entry name" value="Glycosyl hydrolase domain"/>
    <property type="match status" value="1"/>
</dbReference>
<keyword evidence="14" id="KW-0539">Nucleus</keyword>
<evidence type="ECO:0000256" key="16">
    <source>
        <dbReference type="RuleBase" id="RU361168"/>
    </source>
</evidence>
<evidence type="ECO:0000256" key="12">
    <source>
        <dbReference type="ARBA" id="ARBA00023204"/>
    </source>
</evidence>
<dbReference type="InterPro" id="IPR000111">
    <property type="entry name" value="Glyco_hydro_27/36_CS"/>
</dbReference>
<comment type="similarity">
    <text evidence="3">Belongs to the EME1/MMS4 family.</text>
</comment>
<evidence type="ECO:0000256" key="14">
    <source>
        <dbReference type="ARBA" id="ARBA00023242"/>
    </source>
</evidence>
<dbReference type="GO" id="GO:0016139">
    <property type="term" value="P:glycoside catabolic process"/>
    <property type="evidence" value="ECO:0007669"/>
    <property type="project" value="TreeGrafter"/>
</dbReference>
<dbReference type="AlphaFoldDB" id="A0A401S6S8"/>
<evidence type="ECO:0000256" key="2">
    <source>
        <dbReference type="ARBA" id="ARBA00004371"/>
    </source>
</evidence>
<dbReference type="Gene3D" id="1.10.150.670">
    <property type="entry name" value="Crossover junction endonuclease EME1, DNA-binding domain"/>
    <property type="match status" value="1"/>
</dbReference>
<dbReference type="PROSITE" id="PS00512">
    <property type="entry name" value="ALPHA_GALACTOSIDASE"/>
    <property type="match status" value="1"/>
</dbReference>
<dbReference type="Gene3D" id="4.10.800.30">
    <property type="entry name" value="ERCC4, Mus81-Eme1 complex, nuclease domain, subdomain 2"/>
    <property type="match status" value="1"/>
</dbReference>
<dbReference type="EC" id="3.2.1.-" evidence="16"/>
<dbReference type="GO" id="GO:0003677">
    <property type="term" value="F:DNA binding"/>
    <property type="evidence" value="ECO:0007669"/>
    <property type="project" value="InterPro"/>
</dbReference>
<keyword evidence="15 16" id="KW-0326">Glycosidase</keyword>
<evidence type="ECO:0000313" key="18">
    <source>
        <dbReference type="EMBL" id="GCC26060.1"/>
    </source>
</evidence>
<evidence type="ECO:0000256" key="8">
    <source>
        <dbReference type="ARBA" id="ARBA00023098"/>
    </source>
</evidence>
<dbReference type="GO" id="GO:0009311">
    <property type="term" value="P:oligosaccharide metabolic process"/>
    <property type="evidence" value="ECO:0007669"/>
    <property type="project" value="TreeGrafter"/>
</dbReference>
<reference evidence="18 19" key="1">
    <citation type="journal article" date="2018" name="Nat. Ecol. Evol.">
        <title>Shark genomes provide insights into elasmobranch evolution and the origin of vertebrates.</title>
        <authorList>
            <person name="Hara Y"/>
            <person name="Yamaguchi K"/>
            <person name="Onimaru K"/>
            <person name="Kadota M"/>
            <person name="Koyanagi M"/>
            <person name="Keeley SD"/>
            <person name="Tatsumi K"/>
            <person name="Tanaka K"/>
            <person name="Motone F"/>
            <person name="Kageyama Y"/>
            <person name="Nozu R"/>
            <person name="Adachi N"/>
            <person name="Nishimura O"/>
            <person name="Nakagawa R"/>
            <person name="Tanegashima C"/>
            <person name="Kiyatake I"/>
            <person name="Matsumoto R"/>
            <person name="Murakumo K"/>
            <person name="Nishida K"/>
            <person name="Terakita A"/>
            <person name="Kuratani S"/>
            <person name="Sato K"/>
            <person name="Hyodo S Kuraku.S."/>
        </authorList>
    </citation>
    <scope>NUCLEOTIDE SEQUENCE [LARGE SCALE GENOMIC DNA]</scope>
</reference>
<organism evidence="18 19">
    <name type="scientific">Chiloscyllium punctatum</name>
    <name type="common">Brownbanded bambooshark</name>
    <name type="synonym">Hemiscyllium punctatum</name>
    <dbReference type="NCBI Taxonomy" id="137246"/>
    <lineage>
        <taxon>Eukaryota</taxon>
        <taxon>Metazoa</taxon>
        <taxon>Chordata</taxon>
        <taxon>Craniata</taxon>
        <taxon>Vertebrata</taxon>
        <taxon>Chondrichthyes</taxon>
        <taxon>Elasmobranchii</taxon>
        <taxon>Galeomorphii</taxon>
        <taxon>Galeoidea</taxon>
        <taxon>Orectolobiformes</taxon>
        <taxon>Hemiscylliidae</taxon>
        <taxon>Chiloscyllium</taxon>
    </lineage>
</organism>
<evidence type="ECO:0000256" key="4">
    <source>
        <dbReference type="ARBA" id="ARBA00009743"/>
    </source>
</evidence>
<evidence type="ECO:0000256" key="5">
    <source>
        <dbReference type="ARBA" id="ARBA00011738"/>
    </source>
</evidence>
<evidence type="ECO:0000256" key="1">
    <source>
        <dbReference type="ARBA" id="ARBA00004123"/>
    </source>
</evidence>
<evidence type="ECO:0000256" key="10">
    <source>
        <dbReference type="ARBA" id="ARBA00023172"/>
    </source>
</evidence>
<dbReference type="Gene3D" id="2.60.40.1180">
    <property type="entry name" value="Golgi alpha-mannosidase II"/>
    <property type="match status" value="1"/>
</dbReference>
<dbReference type="InterPro" id="IPR013780">
    <property type="entry name" value="Glyco_hydro_b"/>
</dbReference>
<dbReference type="SUPFAM" id="SSF51445">
    <property type="entry name" value="(Trans)glycosidases"/>
    <property type="match status" value="1"/>
</dbReference>
<proteinExistence type="inferred from homology"/>
<comment type="caution">
    <text evidence="18">The sequence shown here is derived from an EMBL/GenBank/DDBJ whole genome shotgun (WGS) entry which is preliminary data.</text>
</comment>
<dbReference type="STRING" id="137246.A0A401S6S8"/>
<accession>A0A401S6S8</accession>
<keyword evidence="7 16" id="KW-0378">Hydrolase</keyword>
<dbReference type="Gene3D" id="3.20.20.70">
    <property type="entry name" value="Aldolase class I"/>
    <property type="match status" value="2"/>
</dbReference>
<evidence type="ECO:0000256" key="11">
    <source>
        <dbReference type="ARBA" id="ARBA00023180"/>
    </source>
</evidence>
<dbReference type="EMBL" id="BEZZ01000109">
    <property type="protein sequence ID" value="GCC26060.1"/>
    <property type="molecule type" value="Genomic_DNA"/>
</dbReference>
<dbReference type="Pfam" id="PF16499">
    <property type="entry name" value="Melibiase_2"/>
    <property type="match status" value="2"/>
</dbReference>
<dbReference type="Proteomes" id="UP000287033">
    <property type="component" value="Unassembled WGS sequence"/>
</dbReference>
<evidence type="ECO:0000256" key="13">
    <source>
        <dbReference type="ARBA" id="ARBA00023228"/>
    </source>
</evidence>
<dbReference type="PRINTS" id="PR00740">
    <property type="entry name" value="GLHYDRLASE27"/>
</dbReference>
<dbReference type="GO" id="GO:0006310">
    <property type="term" value="P:DNA recombination"/>
    <property type="evidence" value="ECO:0007669"/>
    <property type="project" value="UniProtKB-KW"/>
</dbReference>
<dbReference type="InterPro" id="IPR043087">
    <property type="entry name" value="Eme1_nucdom_sub2"/>
</dbReference>
<dbReference type="InterPro" id="IPR006166">
    <property type="entry name" value="ERCC4_domain"/>
</dbReference>
<evidence type="ECO:0000256" key="9">
    <source>
        <dbReference type="ARBA" id="ARBA00023157"/>
    </source>
</evidence>
<keyword evidence="9 16" id="KW-1015">Disulfide bond</keyword>
<keyword evidence="6" id="KW-0227">DNA damage</keyword>
<evidence type="ECO:0000256" key="3">
    <source>
        <dbReference type="ARBA" id="ARBA00005313"/>
    </source>
</evidence>
<feature type="domain" description="ERCC4" evidence="17">
    <location>
        <begin position="261"/>
        <end position="498"/>
    </location>
</feature>
<comment type="similarity">
    <text evidence="4 16">Belongs to the glycosyl hydrolase 27 family.</text>
</comment>
<keyword evidence="12" id="KW-0234">DNA repair</keyword>
<dbReference type="PANTHER" id="PTHR11452">
    <property type="entry name" value="ALPHA-GALACTOSIDASE/ALPHA-N-ACETYLGALACTOSAMINIDASE"/>
    <property type="match status" value="1"/>
</dbReference>
<keyword evidence="8" id="KW-0443">Lipid metabolism</keyword>
<evidence type="ECO:0000313" key="19">
    <source>
        <dbReference type="Proteomes" id="UP000287033"/>
    </source>
</evidence>
<protein>
    <recommendedName>
        <fullName evidence="16">Alpha-galactosidase</fullName>
        <ecNumber evidence="16">3.2.1.-</ecNumber>
    </recommendedName>
</protein>
<gene>
    <name evidence="18" type="ORF">chiPu_0004474</name>
</gene>
<keyword evidence="10" id="KW-0233">DNA recombination</keyword>
<comment type="subunit">
    <text evidence="5 16">Homodimer.</text>
</comment>
<dbReference type="OrthoDB" id="343092at2759"/>
<keyword evidence="11" id="KW-0325">Glycoprotein</keyword>
<dbReference type="GO" id="GO:0005634">
    <property type="term" value="C:nucleus"/>
    <property type="evidence" value="ECO:0007669"/>
    <property type="project" value="UniProtKB-SubCell"/>
</dbReference>
<evidence type="ECO:0000259" key="17">
    <source>
        <dbReference type="SMART" id="SM00891"/>
    </source>
</evidence>
<sequence length="551" mass="62758">MADKLVEDGWKDLGYQYVNIDDCWSAKMRDDDGKIQPDPERFPNGIKALADYVHSKGLKLGIYGDLGITTCSGFPGTTLEKVDTDAKTFAEWEIDMLKFDGCNSNSTEKAIGYPKMSHALNATGRPIIYSCSWPAYEFGLPPKLIVGDFGLNYDQSKSQLALWAMLAAPFFMSNDLRTISKDAKTLLQNRLLIHIDQDHLGLQGERIEKDWDFQVWKRNLTDGQFAVAYLCTATDGNIRTFKLSLPALFIVDSILEDIGAYILLDVLNSLESEYSVEAQSVPSTITWRRELPEVMLNDLPEETKNMYKSKEENQILVLLSPNHFLKMVWLHKQARNISTTLMPQKRVTFMKLFREKGLYSPVKRPKNSEKESIEDSESWVSRELGLTCADLDEVQVALQLQTHTTVWFLENWQQFADHIATLTKAIARSPFKKQTEKVTFSFCPDGTWSTGVKVDKDGKGLLKLWKKQLQQLNRITQPVAMAIAQAYPTPKLLLRAYRQCSTEWEKQNLLSEVKVYAAGKRVDRRVGPDISRRLYIFMTSENSDIVLDKSG</sequence>
<dbReference type="InterPro" id="IPR017853">
    <property type="entry name" value="GH"/>
</dbReference>
<dbReference type="InterPro" id="IPR002241">
    <property type="entry name" value="Glyco_hydro_27"/>
</dbReference>
<dbReference type="GO" id="GO:0005764">
    <property type="term" value="C:lysosome"/>
    <property type="evidence" value="ECO:0007669"/>
    <property type="project" value="UniProtKB-SubCell"/>
</dbReference>
<dbReference type="GO" id="GO:0006281">
    <property type="term" value="P:DNA repair"/>
    <property type="evidence" value="ECO:0007669"/>
    <property type="project" value="UniProtKB-KW"/>
</dbReference>
<dbReference type="InterPro" id="IPR035373">
    <property type="entry name" value="Melibiase/NAGA_C"/>
</dbReference>
<evidence type="ECO:0000256" key="6">
    <source>
        <dbReference type="ARBA" id="ARBA00022763"/>
    </source>
</evidence>
<dbReference type="Pfam" id="PF21292">
    <property type="entry name" value="EME1-MUS81_C"/>
    <property type="match status" value="1"/>
</dbReference>
<comment type="subcellular location">
    <subcellularLocation>
        <location evidence="2">Lysosome</location>
    </subcellularLocation>
    <subcellularLocation>
        <location evidence="1">Nucleus</location>
    </subcellularLocation>
</comment>
<dbReference type="InterPro" id="IPR042530">
    <property type="entry name" value="EME1/EME2_C"/>
</dbReference>
<dbReference type="InterPro" id="IPR013785">
    <property type="entry name" value="Aldolase_TIM"/>
</dbReference>